<evidence type="ECO:0000313" key="6">
    <source>
        <dbReference type="EMBL" id="RAO79317.1"/>
    </source>
</evidence>
<evidence type="ECO:0000256" key="2">
    <source>
        <dbReference type="ARBA" id="ARBA00023002"/>
    </source>
</evidence>
<comment type="similarity">
    <text evidence="1">Belongs to the iron-containing alcohol dehydrogenase family.</text>
</comment>
<evidence type="ECO:0000256" key="3">
    <source>
        <dbReference type="ARBA" id="ARBA00023027"/>
    </source>
</evidence>
<dbReference type="InterPro" id="IPR039697">
    <property type="entry name" value="Alcohol_dehydrogenase_Fe"/>
</dbReference>
<keyword evidence="7" id="KW-1185">Reference proteome</keyword>
<dbReference type="Pfam" id="PF00465">
    <property type="entry name" value="Fe-ADH"/>
    <property type="match status" value="1"/>
</dbReference>
<comment type="caution">
    <text evidence="6">The sequence shown here is derived from an EMBL/GenBank/DDBJ whole genome shotgun (WGS) entry which is preliminary data.</text>
</comment>
<dbReference type="FunFam" id="1.20.1090.10:FF:000001">
    <property type="entry name" value="Aldehyde-alcohol dehydrogenase"/>
    <property type="match status" value="1"/>
</dbReference>
<dbReference type="RefSeq" id="WP_112093606.1">
    <property type="nucleotide sequence ID" value="NZ_QLOE01000003.1"/>
</dbReference>
<evidence type="ECO:0000259" key="5">
    <source>
        <dbReference type="Pfam" id="PF25137"/>
    </source>
</evidence>
<dbReference type="Gene3D" id="3.40.50.1970">
    <property type="match status" value="1"/>
</dbReference>
<reference evidence="6 7" key="1">
    <citation type="submission" date="2018-06" db="EMBL/GenBank/DDBJ databases">
        <title>Draft genome sequence of hyperthermophilic methanogen Methanothermobacter tenebrarum sp. MCM-B 1447.</title>
        <authorList>
            <person name="Pore S.D."/>
            <person name="Dagar S."/>
            <person name="Dhakephalkar P.K."/>
        </authorList>
    </citation>
    <scope>NUCLEOTIDE SEQUENCE [LARGE SCALE GENOMIC DNA]</scope>
    <source>
        <strain evidence="6 7">MCM B 1447</strain>
    </source>
</reference>
<dbReference type="CDD" id="cd17814">
    <property type="entry name" value="Fe-ADH-like"/>
    <property type="match status" value="1"/>
</dbReference>
<dbReference type="InterPro" id="IPR056798">
    <property type="entry name" value="ADH_Fe_C"/>
</dbReference>
<dbReference type="InterPro" id="IPR001670">
    <property type="entry name" value="ADH_Fe/GldA"/>
</dbReference>
<gene>
    <name evidence="6" type="ORF">DPC56_03115</name>
</gene>
<dbReference type="Pfam" id="PF25137">
    <property type="entry name" value="ADH_Fe_C"/>
    <property type="match status" value="1"/>
</dbReference>
<name>A0A328P9Q4_9EURY</name>
<organism evidence="6 7">
    <name type="scientific">Methanothermobacter tenebrarum</name>
    <dbReference type="NCBI Taxonomy" id="680118"/>
    <lineage>
        <taxon>Archaea</taxon>
        <taxon>Methanobacteriati</taxon>
        <taxon>Methanobacteriota</taxon>
        <taxon>Methanomada group</taxon>
        <taxon>Methanobacteria</taxon>
        <taxon>Methanobacteriales</taxon>
        <taxon>Methanobacteriaceae</taxon>
        <taxon>Methanothermobacter</taxon>
    </lineage>
</organism>
<dbReference type="PANTHER" id="PTHR11496">
    <property type="entry name" value="ALCOHOL DEHYDROGENASE"/>
    <property type="match status" value="1"/>
</dbReference>
<evidence type="ECO:0000313" key="7">
    <source>
        <dbReference type="Proteomes" id="UP000249782"/>
    </source>
</evidence>
<proteinExistence type="inferred from homology"/>
<dbReference type="Gene3D" id="1.20.1090.10">
    <property type="entry name" value="Dehydroquinate synthase-like - alpha domain"/>
    <property type="match status" value="1"/>
</dbReference>
<dbReference type="GO" id="GO:0046872">
    <property type="term" value="F:metal ion binding"/>
    <property type="evidence" value="ECO:0007669"/>
    <property type="project" value="InterPro"/>
</dbReference>
<feature type="domain" description="Alcohol dehydrogenase iron-type/glycerol dehydrogenase GldA" evidence="4">
    <location>
        <begin position="13"/>
        <end position="179"/>
    </location>
</feature>
<dbReference type="OrthoDB" id="57329at2157"/>
<evidence type="ECO:0000259" key="4">
    <source>
        <dbReference type="Pfam" id="PF00465"/>
    </source>
</evidence>
<evidence type="ECO:0000256" key="1">
    <source>
        <dbReference type="ARBA" id="ARBA00007358"/>
    </source>
</evidence>
<dbReference type="PROSITE" id="PS00060">
    <property type="entry name" value="ADH_IRON_2"/>
    <property type="match status" value="1"/>
</dbReference>
<dbReference type="AlphaFoldDB" id="A0A328P9Q4"/>
<dbReference type="FunFam" id="3.40.50.1970:FF:000003">
    <property type="entry name" value="Alcohol dehydrogenase, iron-containing"/>
    <property type="match status" value="1"/>
</dbReference>
<feature type="domain" description="Fe-containing alcohol dehydrogenase-like C-terminal" evidence="5">
    <location>
        <begin position="190"/>
        <end position="381"/>
    </location>
</feature>
<protein>
    <submittedName>
        <fullName evidence="6">Alcohol dehydrogenase</fullName>
    </submittedName>
</protein>
<keyword evidence="2" id="KW-0560">Oxidoreductase</keyword>
<dbReference type="SUPFAM" id="SSF56796">
    <property type="entry name" value="Dehydroquinate synthase-like"/>
    <property type="match status" value="1"/>
</dbReference>
<keyword evidence="3" id="KW-0520">NAD</keyword>
<sequence>MDKFNLRKFVTSELVFGEGARLLTPQYAINLGAEKILLVTDHGIKKAGHVDEIESLLTENGLEYVIYDDVTPNPRDYEVMEGAEVFDAEECNFIIALGGGSPIDCAKGIGIVSSNRKDILKFEGVDQITVPAPPIICIPTTAGTSADISQFAIIRDTKRKTKVAIISRTLIPDVSLIDPYTTITMDRLLTAATGMDALAHAIEAYVSTASSHLTDINALDAIKLISENLHKIIKDPENLKLRSNMMLASLEAGLAFSNASLGLLHAMAHSLGGRLDIPHGVANAILIEDVIEFNFPTNPQKYRRIAEALGLKSETSKVKDALISKLKDFKKKLGIDMSLGDYGILEDEIDELAELAFNDSCIVTNPRKPRIDDIKGIFENAITK</sequence>
<dbReference type="NCBIfam" id="NF041833">
    <property type="entry name" value="Fe_ADH_ErcA"/>
    <property type="match status" value="1"/>
</dbReference>
<accession>A0A328P9Q4</accession>
<dbReference type="Proteomes" id="UP000249782">
    <property type="component" value="Unassembled WGS sequence"/>
</dbReference>
<dbReference type="EMBL" id="QLOE01000003">
    <property type="protein sequence ID" value="RAO79317.1"/>
    <property type="molecule type" value="Genomic_DNA"/>
</dbReference>
<dbReference type="InterPro" id="IPR018211">
    <property type="entry name" value="ADH_Fe_CS"/>
</dbReference>
<dbReference type="PANTHER" id="PTHR11496:SF102">
    <property type="entry name" value="ALCOHOL DEHYDROGENASE 4"/>
    <property type="match status" value="1"/>
</dbReference>
<dbReference type="GO" id="GO:0004022">
    <property type="term" value="F:alcohol dehydrogenase (NAD+) activity"/>
    <property type="evidence" value="ECO:0007669"/>
    <property type="project" value="TreeGrafter"/>
</dbReference>